<dbReference type="Pfam" id="PF00196">
    <property type="entry name" value="GerE"/>
    <property type="match status" value="1"/>
</dbReference>
<reference evidence="6 7" key="1">
    <citation type="journal article" date="2019" name="Int. J. Syst. Evol. Microbiol.">
        <title>The Global Catalogue of Microorganisms (GCM) 10K type strain sequencing project: providing services to taxonomists for standard genome sequencing and annotation.</title>
        <authorList>
            <consortium name="The Broad Institute Genomics Platform"/>
            <consortium name="The Broad Institute Genome Sequencing Center for Infectious Disease"/>
            <person name="Wu L."/>
            <person name="Ma J."/>
        </authorList>
    </citation>
    <scope>NUCLEOTIDE SEQUENCE [LARGE SCALE GENOMIC DNA]</scope>
    <source>
        <strain evidence="6 7">JCM 16221</strain>
    </source>
</reference>
<dbReference type="InterPro" id="IPR039420">
    <property type="entry name" value="WalR-like"/>
</dbReference>
<dbReference type="InterPro" id="IPR011006">
    <property type="entry name" value="CheY-like_superfamily"/>
</dbReference>
<dbReference type="Proteomes" id="UP001501218">
    <property type="component" value="Unassembled WGS sequence"/>
</dbReference>
<feature type="domain" description="HTH luxR-type" evidence="4">
    <location>
        <begin position="154"/>
        <end position="219"/>
    </location>
</feature>
<dbReference type="SMART" id="SM00448">
    <property type="entry name" value="REC"/>
    <property type="match status" value="1"/>
</dbReference>
<evidence type="ECO:0000256" key="1">
    <source>
        <dbReference type="ARBA" id="ARBA00022553"/>
    </source>
</evidence>
<dbReference type="SUPFAM" id="SSF52172">
    <property type="entry name" value="CheY-like"/>
    <property type="match status" value="1"/>
</dbReference>
<evidence type="ECO:0000256" key="2">
    <source>
        <dbReference type="ARBA" id="ARBA00023125"/>
    </source>
</evidence>
<dbReference type="Gene3D" id="3.40.50.2300">
    <property type="match status" value="1"/>
</dbReference>
<evidence type="ECO:0000313" key="7">
    <source>
        <dbReference type="Proteomes" id="UP001501218"/>
    </source>
</evidence>
<dbReference type="RefSeq" id="WP_344133177.1">
    <property type="nucleotide sequence ID" value="NZ_BAAARA010000010.1"/>
</dbReference>
<dbReference type="CDD" id="cd17535">
    <property type="entry name" value="REC_NarL-like"/>
    <property type="match status" value="1"/>
</dbReference>
<dbReference type="InterPro" id="IPR058245">
    <property type="entry name" value="NreC/VraR/RcsB-like_REC"/>
</dbReference>
<protein>
    <submittedName>
        <fullName evidence="6">Response regulator transcription factor</fullName>
    </submittedName>
</protein>
<dbReference type="Pfam" id="PF00072">
    <property type="entry name" value="Response_reg"/>
    <property type="match status" value="1"/>
</dbReference>
<evidence type="ECO:0000259" key="5">
    <source>
        <dbReference type="PROSITE" id="PS50110"/>
    </source>
</evidence>
<dbReference type="PRINTS" id="PR00038">
    <property type="entry name" value="HTHLUXR"/>
</dbReference>
<feature type="modified residue" description="4-aspartylphosphate" evidence="3">
    <location>
        <position position="68"/>
    </location>
</feature>
<keyword evidence="7" id="KW-1185">Reference proteome</keyword>
<evidence type="ECO:0000313" key="6">
    <source>
        <dbReference type="EMBL" id="GAA2352987.1"/>
    </source>
</evidence>
<evidence type="ECO:0000256" key="3">
    <source>
        <dbReference type="PROSITE-ProRule" id="PRU00169"/>
    </source>
</evidence>
<dbReference type="InterPro" id="IPR000792">
    <property type="entry name" value="Tscrpt_reg_LuxR_C"/>
</dbReference>
<dbReference type="PROSITE" id="PS50110">
    <property type="entry name" value="RESPONSE_REGULATORY"/>
    <property type="match status" value="1"/>
</dbReference>
<dbReference type="CDD" id="cd06170">
    <property type="entry name" value="LuxR_C_like"/>
    <property type="match status" value="1"/>
</dbReference>
<dbReference type="InterPro" id="IPR001789">
    <property type="entry name" value="Sig_transdc_resp-reg_receiver"/>
</dbReference>
<comment type="caution">
    <text evidence="6">The sequence shown here is derived from an EMBL/GenBank/DDBJ whole genome shotgun (WGS) entry which is preliminary data.</text>
</comment>
<dbReference type="PROSITE" id="PS50043">
    <property type="entry name" value="HTH_LUXR_2"/>
    <property type="match status" value="1"/>
</dbReference>
<sequence length="225" mass="23917">MAEAITTDTVGVLVVDDHALVRRGLRAFLDAEPQLELIGEAADGQDALDRLKQWRVTGARLPQVVLMDLQMPRLDGIAATKAIVGSYPEVKIVVLTSFGEAERVHAALSAGAAGYVLKDAEPDEVATAIRAAATGEVHLDSAVARLLAKRMAAPQAGITSLTLREREILVLVAQGLCNREIAEHLVISERTARTHVSNLLGKLQLSSRTQAALLAIREGLVVSPG</sequence>
<accession>A0ABN3GJC1</accession>
<dbReference type="PANTHER" id="PTHR43214:SF43">
    <property type="entry name" value="TWO-COMPONENT RESPONSE REGULATOR"/>
    <property type="match status" value="1"/>
</dbReference>
<keyword evidence="2" id="KW-0238">DNA-binding</keyword>
<proteinExistence type="predicted"/>
<dbReference type="SMART" id="SM00421">
    <property type="entry name" value="HTH_LUXR"/>
    <property type="match status" value="1"/>
</dbReference>
<feature type="domain" description="Response regulatory" evidence="5">
    <location>
        <begin position="11"/>
        <end position="133"/>
    </location>
</feature>
<dbReference type="InterPro" id="IPR016032">
    <property type="entry name" value="Sig_transdc_resp-reg_C-effctor"/>
</dbReference>
<dbReference type="PANTHER" id="PTHR43214">
    <property type="entry name" value="TWO-COMPONENT RESPONSE REGULATOR"/>
    <property type="match status" value="1"/>
</dbReference>
<organism evidence="6 7">
    <name type="scientific">Saccharopolyspora halophila</name>
    <dbReference type="NCBI Taxonomy" id="405551"/>
    <lineage>
        <taxon>Bacteria</taxon>
        <taxon>Bacillati</taxon>
        <taxon>Actinomycetota</taxon>
        <taxon>Actinomycetes</taxon>
        <taxon>Pseudonocardiales</taxon>
        <taxon>Pseudonocardiaceae</taxon>
        <taxon>Saccharopolyspora</taxon>
    </lineage>
</organism>
<dbReference type="EMBL" id="BAAARA010000010">
    <property type="protein sequence ID" value="GAA2352987.1"/>
    <property type="molecule type" value="Genomic_DNA"/>
</dbReference>
<gene>
    <name evidence="6" type="ORF">GCM10009854_33760</name>
</gene>
<evidence type="ECO:0000259" key="4">
    <source>
        <dbReference type="PROSITE" id="PS50043"/>
    </source>
</evidence>
<keyword evidence="1 3" id="KW-0597">Phosphoprotein</keyword>
<name>A0ABN3GJC1_9PSEU</name>
<dbReference type="SUPFAM" id="SSF46894">
    <property type="entry name" value="C-terminal effector domain of the bipartite response regulators"/>
    <property type="match status" value="1"/>
</dbReference>